<dbReference type="Pfam" id="PF06319">
    <property type="entry name" value="MmcB-like"/>
    <property type="match status" value="1"/>
</dbReference>
<evidence type="ECO:0000313" key="2">
    <source>
        <dbReference type="Proteomes" id="UP000030401"/>
    </source>
</evidence>
<keyword evidence="2" id="KW-1185">Reference proteome</keyword>
<gene>
    <name evidence="1" type="ORF">N784_02350</name>
</gene>
<dbReference type="AlphaFoldDB" id="A0A0A5G7V8"/>
<accession>A0A0A5G7V8</accession>
<dbReference type="Proteomes" id="UP000030401">
    <property type="component" value="Unassembled WGS sequence"/>
</dbReference>
<sequence>MEVKTSKNDFLQDKKWMSYLDYCDDFYFLLSADLRSDYYQAPYYQTDKSVGLLLKTKNTLKIHEPHTFEHTAKEHEQIHFLIGKVLSKKHVYGY</sequence>
<comment type="caution">
    <text evidence="1">The sequence shown here is derived from an EMBL/GenBank/DDBJ whole genome shotgun (WGS) entry which is preliminary data.</text>
</comment>
<protein>
    <submittedName>
        <fullName evidence="1">Uncharacterized protein</fullName>
    </submittedName>
</protein>
<dbReference type="InterPro" id="IPR009394">
    <property type="entry name" value="MmcB-like"/>
</dbReference>
<name>A0A0A5G7V8_9BACI</name>
<organism evidence="1 2">
    <name type="scientific">Pontibacillus litoralis JSM 072002</name>
    <dbReference type="NCBI Taxonomy" id="1385512"/>
    <lineage>
        <taxon>Bacteria</taxon>
        <taxon>Bacillati</taxon>
        <taxon>Bacillota</taxon>
        <taxon>Bacilli</taxon>
        <taxon>Bacillales</taxon>
        <taxon>Bacillaceae</taxon>
        <taxon>Pontibacillus</taxon>
    </lineage>
</organism>
<dbReference type="EMBL" id="AVPG01000001">
    <property type="protein sequence ID" value="KGX89226.1"/>
    <property type="molecule type" value="Genomic_DNA"/>
</dbReference>
<evidence type="ECO:0000313" key="1">
    <source>
        <dbReference type="EMBL" id="KGX89226.1"/>
    </source>
</evidence>
<reference evidence="1 2" key="1">
    <citation type="submission" date="2013-08" db="EMBL/GenBank/DDBJ databases">
        <authorList>
            <person name="Huang J."/>
            <person name="Wang G."/>
        </authorList>
    </citation>
    <scope>NUCLEOTIDE SEQUENCE [LARGE SCALE GENOMIC DNA]</scope>
    <source>
        <strain evidence="1 2">JSM 072002</strain>
    </source>
</reference>
<proteinExistence type="predicted"/>
<dbReference type="eggNOG" id="ENOG502ZKJ7">
    <property type="taxonomic scope" value="Bacteria"/>
</dbReference>